<protein>
    <recommendedName>
        <fullName evidence="1">DUF659 domain-containing protein</fullName>
    </recommendedName>
</protein>
<dbReference type="Proteomes" id="UP000593579">
    <property type="component" value="Unassembled WGS sequence"/>
</dbReference>
<dbReference type="Pfam" id="PF04937">
    <property type="entry name" value="DUF659"/>
    <property type="match status" value="1"/>
</dbReference>
<dbReference type="InterPro" id="IPR007021">
    <property type="entry name" value="DUF659"/>
</dbReference>
<dbReference type="AlphaFoldDB" id="A0A7J9BR07"/>
<dbReference type="PANTHER" id="PTHR32166:SF122">
    <property type="entry name" value="OS09G0499600 PROTEIN"/>
    <property type="match status" value="1"/>
</dbReference>
<reference evidence="2 3" key="1">
    <citation type="journal article" date="2019" name="Genome Biol. Evol.">
        <title>Insights into the evolution of the New World diploid cottons (Gossypium, subgenus Houzingenia) based on genome sequencing.</title>
        <authorList>
            <person name="Grover C.E."/>
            <person name="Arick M.A. 2nd"/>
            <person name="Thrash A."/>
            <person name="Conover J.L."/>
            <person name="Sanders W.S."/>
            <person name="Peterson D.G."/>
            <person name="Frelichowski J.E."/>
            <person name="Scheffler J.A."/>
            <person name="Scheffler B.E."/>
            <person name="Wendel J.F."/>
        </authorList>
    </citation>
    <scope>NUCLEOTIDE SEQUENCE [LARGE SCALE GENOMIC DNA]</scope>
    <source>
        <strain evidence="2">5</strain>
        <tissue evidence="2">Leaf</tissue>
    </source>
</reference>
<dbReference type="PANTHER" id="PTHR32166">
    <property type="entry name" value="OSJNBA0013A04.12 PROTEIN"/>
    <property type="match status" value="1"/>
</dbReference>
<gene>
    <name evidence="2" type="ORF">Gogos_011954</name>
</gene>
<evidence type="ECO:0000313" key="3">
    <source>
        <dbReference type="Proteomes" id="UP000593579"/>
    </source>
</evidence>
<proteinExistence type="predicted"/>
<accession>A0A7J9BR07</accession>
<organism evidence="2 3">
    <name type="scientific">Gossypium gossypioides</name>
    <name type="common">Mexican cotton</name>
    <name type="synonym">Selera gossypioides</name>
    <dbReference type="NCBI Taxonomy" id="34282"/>
    <lineage>
        <taxon>Eukaryota</taxon>
        <taxon>Viridiplantae</taxon>
        <taxon>Streptophyta</taxon>
        <taxon>Embryophyta</taxon>
        <taxon>Tracheophyta</taxon>
        <taxon>Spermatophyta</taxon>
        <taxon>Magnoliopsida</taxon>
        <taxon>eudicotyledons</taxon>
        <taxon>Gunneridae</taxon>
        <taxon>Pentapetalae</taxon>
        <taxon>rosids</taxon>
        <taxon>malvids</taxon>
        <taxon>Malvales</taxon>
        <taxon>Malvaceae</taxon>
        <taxon>Malvoideae</taxon>
        <taxon>Gossypium</taxon>
    </lineage>
</organism>
<feature type="domain" description="DUF659" evidence="1">
    <location>
        <begin position="1"/>
        <end position="111"/>
    </location>
</feature>
<comment type="caution">
    <text evidence="2">The sequence shown here is derived from an EMBL/GenBank/DDBJ whole genome shotgun (WGS) entry which is preliminary data.</text>
</comment>
<keyword evidence="3" id="KW-1185">Reference proteome</keyword>
<dbReference type="OrthoDB" id="1000497at2759"/>
<evidence type="ECO:0000313" key="2">
    <source>
        <dbReference type="EMBL" id="MBA0738622.1"/>
    </source>
</evidence>
<evidence type="ECO:0000259" key="1">
    <source>
        <dbReference type="Pfam" id="PF04937"/>
    </source>
</evidence>
<dbReference type="SUPFAM" id="SSF53098">
    <property type="entry name" value="Ribonuclease H-like"/>
    <property type="match status" value="1"/>
</dbReference>
<dbReference type="InterPro" id="IPR012337">
    <property type="entry name" value="RNaseH-like_sf"/>
</dbReference>
<sequence>MCDGWKETRNQHIINFLIYNRRGAIFKKSIDASSVTSRTAEYYFNIMDKMVDEIGKEFIFQFVTDNEAMIKVGGKMLMQKRMHLYCSACFAHCLDLILEEIGNRKSVRRVL</sequence>
<dbReference type="EMBL" id="JABEZY010000005">
    <property type="protein sequence ID" value="MBA0738622.1"/>
    <property type="molecule type" value="Genomic_DNA"/>
</dbReference>
<feature type="non-terminal residue" evidence="2">
    <location>
        <position position="111"/>
    </location>
</feature>
<name>A0A7J9BR07_GOSGO</name>